<accession>A0A1Y2M7P6</accession>
<organism evidence="2 3">
    <name type="scientific">Epicoccum nigrum</name>
    <name type="common">Soil fungus</name>
    <name type="synonym">Epicoccum purpurascens</name>
    <dbReference type="NCBI Taxonomy" id="105696"/>
    <lineage>
        <taxon>Eukaryota</taxon>
        <taxon>Fungi</taxon>
        <taxon>Dikarya</taxon>
        <taxon>Ascomycota</taxon>
        <taxon>Pezizomycotina</taxon>
        <taxon>Dothideomycetes</taxon>
        <taxon>Pleosporomycetidae</taxon>
        <taxon>Pleosporales</taxon>
        <taxon>Pleosporineae</taxon>
        <taxon>Didymellaceae</taxon>
        <taxon>Epicoccum</taxon>
    </lineage>
</organism>
<feature type="compositionally biased region" description="Polar residues" evidence="1">
    <location>
        <begin position="65"/>
        <end position="76"/>
    </location>
</feature>
<dbReference type="Proteomes" id="UP000193240">
    <property type="component" value="Unassembled WGS sequence"/>
</dbReference>
<keyword evidence="3" id="KW-1185">Reference proteome</keyword>
<dbReference type="EMBL" id="KZ107840">
    <property type="protein sequence ID" value="OSS52135.1"/>
    <property type="molecule type" value="Genomic_DNA"/>
</dbReference>
<dbReference type="InParanoid" id="A0A1Y2M7P6"/>
<feature type="compositionally biased region" description="Basic and acidic residues" evidence="1">
    <location>
        <begin position="77"/>
        <end position="88"/>
    </location>
</feature>
<feature type="region of interest" description="Disordered" evidence="1">
    <location>
        <begin position="65"/>
        <end position="94"/>
    </location>
</feature>
<reference evidence="2 3" key="1">
    <citation type="journal article" date="2017" name="Genome Announc.">
        <title>Genome sequence of the saprophytic ascomycete Epicoccum nigrum ICMP 19927 strain isolated from New Zealand.</title>
        <authorList>
            <person name="Fokin M."/>
            <person name="Fleetwood D."/>
            <person name="Weir B.S."/>
            <person name="Villas-Boas S.G."/>
        </authorList>
    </citation>
    <scope>NUCLEOTIDE SEQUENCE [LARGE SCALE GENOMIC DNA]</scope>
    <source>
        <strain evidence="2 3">ICMP 19927</strain>
    </source>
</reference>
<gene>
    <name evidence="2" type="ORF">B5807_03108</name>
</gene>
<feature type="region of interest" description="Disordered" evidence="1">
    <location>
        <begin position="26"/>
        <end position="53"/>
    </location>
</feature>
<name>A0A1Y2M7P6_EPING</name>
<evidence type="ECO:0000313" key="3">
    <source>
        <dbReference type="Proteomes" id="UP000193240"/>
    </source>
</evidence>
<proteinExistence type="predicted"/>
<feature type="compositionally biased region" description="Polar residues" evidence="1">
    <location>
        <begin position="36"/>
        <end position="49"/>
    </location>
</feature>
<protein>
    <submittedName>
        <fullName evidence="2">Uncharacterized protein</fullName>
    </submittedName>
</protein>
<dbReference type="AlphaFoldDB" id="A0A1Y2M7P6"/>
<evidence type="ECO:0000313" key="2">
    <source>
        <dbReference type="EMBL" id="OSS52135.1"/>
    </source>
</evidence>
<sequence>MRRHLQNFLNQCRQKSHVPHFVGVRRRGCPAKRPNSPATRKQPRPQQGGSIEHIEGNKRYQAMLGTNSQVGSTSAYDRTETKDAKDTTARSVGHHGVRKRVRFLLG</sequence>
<evidence type="ECO:0000256" key="1">
    <source>
        <dbReference type="SAM" id="MobiDB-lite"/>
    </source>
</evidence>